<organism evidence="2 3">
    <name type="scientific">Streptacidiphilus monticola</name>
    <dbReference type="NCBI Taxonomy" id="2161674"/>
    <lineage>
        <taxon>Bacteria</taxon>
        <taxon>Bacillati</taxon>
        <taxon>Actinomycetota</taxon>
        <taxon>Actinomycetes</taxon>
        <taxon>Kitasatosporales</taxon>
        <taxon>Streptomycetaceae</taxon>
        <taxon>Streptacidiphilus</taxon>
    </lineage>
</organism>
<evidence type="ECO:0000313" key="3">
    <source>
        <dbReference type="Proteomes" id="UP001596174"/>
    </source>
</evidence>
<feature type="transmembrane region" description="Helical" evidence="1">
    <location>
        <begin position="211"/>
        <end position="232"/>
    </location>
</feature>
<evidence type="ECO:0008006" key="4">
    <source>
        <dbReference type="Google" id="ProtNLM"/>
    </source>
</evidence>
<dbReference type="Proteomes" id="UP001596174">
    <property type="component" value="Unassembled WGS sequence"/>
</dbReference>
<accession>A0ABW1FYQ8</accession>
<keyword evidence="1" id="KW-0472">Membrane</keyword>
<protein>
    <recommendedName>
        <fullName evidence="4">Secreted protein</fullName>
    </recommendedName>
</protein>
<name>A0ABW1FYQ8_9ACTN</name>
<keyword evidence="3" id="KW-1185">Reference proteome</keyword>
<keyword evidence="1" id="KW-0812">Transmembrane</keyword>
<evidence type="ECO:0000256" key="1">
    <source>
        <dbReference type="SAM" id="Phobius"/>
    </source>
</evidence>
<feature type="transmembrane region" description="Helical" evidence="1">
    <location>
        <begin position="411"/>
        <end position="433"/>
    </location>
</feature>
<reference evidence="3" key="1">
    <citation type="journal article" date="2019" name="Int. J. Syst. Evol. Microbiol.">
        <title>The Global Catalogue of Microorganisms (GCM) 10K type strain sequencing project: providing services to taxonomists for standard genome sequencing and annotation.</title>
        <authorList>
            <consortium name="The Broad Institute Genomics Platform"/>
            <consortium name="The Broad Institute Genome Sequencing Center for Infectious Disease"/>
            <person name="Wu L."/>
            <person name="Ma J."/>
        </authorList>
    </citation>
    <scope>NUCLEOTIDE SEQUENCE [LARGE SCALE GENOMIC DNA]</scope>
    <source>
        <strain evidence="3">JCM 4816</strain>
    </source>
</reference>
<feature type="transmembrane region" description="Helical" evidence="1">
    <location>
        <begin position="244"/>
        <end position="267"/>
    </location>
</feature>
<proteinExistence type="predicted"/>
<dbReference type="EMBL" id="JBHSQJ010000014">
    <property type="protein sequence ID" value="MFC5906589.1"/>
    <property type="molecule type" value="Genomic_DNA"/>
</dbReference>
<gene>
    <name evidence="2" type="ORF">ACFP3V_05065</name>
</gene>
<dbReference type="RefSeq" id="WP_380580148.1">
    <property type="nucleotide sequence ID" value="NZ_JBHSQJ010000014.1"/>
</dbReference>
<keyword evidence="1" id="KW-1133">Transmembrane helix</keyword>
<comment type="caution">
    <text evidence="2">The sequence shown here is derived from an EMBL/GenBank/DDBJ whole genome shotgun (WGS) entry which is preliminary data.</text>
</comment>
<evidence type="ECO:0000313" key="2">
    <source>
        <dbReference type="EMBL" id="MFC5906589.1"/>
    </source>
</evidence>
<sequence length="441" mass="45917">MRATRGRRPTGTRLGPVRRLRIQAGLALLLTVALLAVSWASFDRSRAALHRLTAVSEPRAALAADLYVQLADLDAQHANALVYGYDLPPQPATAARQPQLVDDGVLAALTAQADQRRLADDLAALAGLAGPDAVRGLNLALDRYEEDGGVQDYARDAATTAPLAGSPEPRALTAYSVADALLRHDLLPRVRALLDDADAQVARDRDAAHGAAVRALVLLLLVGGVTLAQLLWWQRDLTARYRRVVNPALLAATAAVLAFVLAGSLALSGAAGEISAAVDQGYTPAARLAQARVAAADAEAVQSRWVVDPAYRALLAPQFAAATATVGRLAGEDPAAAGPVGVRLDAYRSADRTLRQITLSGDPVAASRQLTGVSRGQTAFACYDLAVTLQRLAAERGAAFTAHADAAGADLSGWTVLPAAVLLPVLVLVGLGARPRLAEYG</sequence>